<dbReference type="OrthoDB" id="1437325at2"/>
<dbReference type="PATRIC" id="fig|1094466.5.peg.359"/>
<evidence type="ECO:0000256" key="1">
    <source>
        <dbReference type="SAM" id="Coils"/>
    </source>
</evidence>
<dbReference type="KEGG" id="fin:KQS_01825"/>
<dbReference type="eggNOG" id="ENOG5030HX5">
    <property type="taxonomic scope" value="Bacteria"/>
</dbReference>
<keyword evidence="1" id="KW-0175">Coiled coil</keyword>
<evidence type="ECO:0000313" key="2">
    <source>
        <dbReference type="EMBL" id="CCG52357.1"/>
    </source>
</evidence>
<proteinExistence type="predicted"/>
<dbReference type="Proteomes" id="UP000007599">
    <property type="component" value="Chromosome I"/>
</dbReference>
<dbReference type="EMBL" id="HE774682">
    <property type="protein sequence ID" value="CCG52357.1"/>
    <property type="molecule type" value="Genomic_DNA"/>
</dbReference>
<accession>H8XQ63</accession>
<evidence type="ECO:0000313" key="3">
    <source>
        <dbReference type="Proteomes" id="UP000007599"/>
    </source>
</evidence>
<gene>
    <name evidence="2" type="ordered locus">KQS_01825</name>
</gene>
<protein>
    <submittedName>
        <fullName evidence="2">Uncharacterized protein</fullName>
    </submittedName>
</protein>
<keyword evidence="3" id="KW-1185">Reference proteome</keyword>
<feature type="coiled-coil region" evidence="1">
    <location>
        <begin position="210"/>
        <end position="237"/>
    </location>
</feature>
<dbReference type="RefSeq" id="WP_014387501.1">
    <property type="nucleotide sequence ID" value="NC_017025.1"/>
</dbReference>
<dbReference type="STRING" id="1094466.KQS_01825"/>
<organism evidence="2 3">
    <name type="scientific">Flavobacterium indicum (strain DSM 17447 / CIP 109464 / GPTSA100-9)</name>
    <dbReference type="NCBI Taxonomy" id="1094466"/>
    <lineage>
        <taxon>Bacteria</taxon>
        <taxon>Pseudomonadati</taxon>
        <taxon>Bacteroidota</taxon>
        <taxon>Flavobacteriia</taxon>
        <taxon>Flavobacteriales</taxon>
        <taxon>Flavobacteriaceae</taxon>
        <taxon>Flavobacterium</taxon>
    </lineage>
</organism>
<sequence>MKKYIVLIVLFILPIVAYMFFATATHNSLFLPTISKNHLDIPQDFTSLKGEKVLLLNKITVLGFPGDNLEEVKANLFNLNQKVYNKYSGFKDFQMVMIMPESTKAAVNNIINEFTRLSKEQENWHFVFAKPSEIESYFKTFHFQNTLDVHTGTPFVYIIDKNLSLRGRKGQKIKGKVEYRECYNSESAAELHNEMSDDVKILLREYRLALKKNNNRKDAFRDNIKNKLEENNSIRNEK</sequence>
<reference evidence="3" key="2">
    <citation type="submission" date="2012-03" db="EMBL/GenBank/DDBJ databases">
        <title>Complete genome sequence of Flavobacterium indicum GPTSA100-9T, isolated from warm spring water.</title>
        <authorList>
            <person name="Barbier P."/>
            <person name="Houel A."/>
            <person name="Loux V."/>
            <person name="Poulain J."/>
            <person name="Bernardet J.-F."/>
            <person name="Touchon M."/>
            <person name="Duchaud E."/>
        </authorList>
    </citation>
    <scope>NUCLEOTIDE SEQUENCE [LARGE SCALE GENOMIC DNA]</scope>
    <source>
        <strain evidence="3">DSM 17447 / CIP 109464 / GPTSA100-9</strain>
    </source>
</reference>
<name>H8XQ63_FLAIG</name>
<dbReference type="AlphaFoldDB" id="H8XQ63"/>
<dbReference type="HOGENOM" id="CLU_113689_0_0_10"/>
<dbReference type="Gene3D" id="3.40.30.10">
    <property type="entry name" value="Glutaredoxin"/>
    <property type="match status" value="1"/>
</dbReference>
<reference evidence="2 3" key="1">
    <citation type="journal article" date="2012" name="J. Bacteriol.">
        <title>Complete Genome Sequence of Flavobacterium indicum GPSTA100-9T, Isolated from Warm Spring Water.</title>
        <authorList>
            <person name="Barbier P."/>
            <person name="Houel A."/>
            <person name="Loux V."/>
            <person name="Poulain J."/>
            <person name="Bernardet J.F."/>
            <person name="Touchon M."/>
            <person name="Duchaud E."/>
        </authorList>
    </citation>
    <scope>NUCLEOTIDE SEQUENCE [LARGE SCALE GENOMIC DNA]</scope>
    <source>
        <strain evidence="3">DSM 17447 / CIP 109464 / GPTSA100-9</strain>
    </source>
</reference>